<dbReference type="InterPro" id="IPR024083">
    <property type="entry name" value="Fumarase/histidase_N"/>
</dbReference>
<evidence type="ECO:0000259" key="6">
    <source>
        <dbReference type="Pfam" id="PF00206"/>
    </source>
</evidence>
<dbReference type="GO" id="GO:0004056">
    <property type="term" value="F:argininosuccinate lyase activity"/>
    <property type="evidence" value="ECO:0007669"/>
    <property type="project" value="UniProtKB-EC"/>
</dbReference>
<dbReference type="HAMAP" id="MF_00006">
    <property type="entry name" value="Arg_succ_lyase"/>
    <property type="match status" value="1"/>
</dbReference>
<dbReference type="Gene3D" id="1.10.40.30">
    <property type="entry name" value="Fumarase/aspartase (C-terminal domain)"/>
    <property type="match status" value="1"/>
</dbReference>
<dbReference type="PRINTS" id="PR00145">
    <property type="entry name" value="ARGSUCLYASE"/>
</dbReference>
<evidence type="ECO:0000256" key="2">
    <source>
        <dbReference type="ARBA" id="ARBA00012338"/>
    </source>
</evidence>
<dbReference type="NCBIfam" id="TIGR00838">
    <property type="entry name" value="argH"/>
    <property type="match status" value="1"/>
</dbReference>
<dbReference type="RefSeq" id="WP_308702422.1">
    <property type="nucleotide sequence ID" value="NZ_AP027463.1"/>
</dbReference>
<evidence type="ECO:0000256" key="4">
    <source>
        <dbReference type="ARBA" id="ARBA00023239"/>
    </source>
</evidence>
<dbReference type="CDD" id="cd01359">
    <property type="entry name" value="Argininosuccinate_lyase"/>
    <property type="match status" value="1"/>
</dbReference>
<proteinExistence type="inferred from homology"/>
<keyword evidence="5" id="KW-0028">Amino-acid biosynthesis</keyword>
<dbReference type="InterPro" id="IPR029419">
    <property type="entry name" value="Arg_succ_lyase_C"/>
</dbReference>
<dbReference type="PANTHER" id="PTHR43814">
    <property type="entry name" value="ARGININOSUCCINATE LYASE"/>
    <property type="match status" value="1"/>
</dbReference>
<dbReference type="InterPro" id="IPR020557">
    <property type="entry name" value="Fumarate_lyase_CS"/>
</dbReference>
<dbReference type="InterPro" id="IPR000362">
    <property type="entry name" value="Fumarate_lyase_fam"/>
</dbReference>
<keyword evidence="5" id="KW-0963">Cytoplasm</keyword>
<dbReference type="Proteomes" id="UP001227831">
    <property type="component" value="Unassembled WGS sequence"/>
</dbReference>
<comment type="catalytic activity">
    <reaction evidence="5">
        <text>2-(N(omega)-L-arginino)succinate = fumarate + L-arginine</text>
        <dbReference type="Rhea" id="RHEA:24020"/>
        <dbReference type="ChEBI" id="CHEBI:29806"/>
        <dbReference type="ChEBI" id="CHEBI:32682"/>
        <dbReference type="ChEBI" id="CHEBI:57472"/>
        <dbReference type="EC" id="4.3.2.1"/>
    </reaction>
</comment>
<keyword evidence="3 5" id="KW-0055">Arginine biosynthesis</keyword>
<dbReference type="EMBL" id="JAVCWF010000001">
    <property type="protein sequence ID" value="MDQ7936603.1"/>
    <property type="molecule type" value="Genomic_DNA"/>
</dbReference>
<dbReference type="InterPro" id="IPR008948">
    <property type="entry name" value="L-Aspartase-like"/>
</dbReference>
<feature type="domain" description="Argininosuccinate lyase C-terminal" evidence="7">
    <location>
        <begin position="366"/>
        <end position="434"/>
    </location>
</feature>
<dbReference type="Gene3D" id="1.10.275.10">
    <property type="entry name" value="Fumarase/aspartase (N-terminal domain)"/>
    <property type="match status" value="1"/>
</dbReference>
<dbReference type="PROSITE" id="PS00163">
    <property type="entry name" value="FUMARATE_LYASES"/>
    <property type="match status" value="1"/>
</dbReference>
<dbReference type="EC" id="4.3.2.1" evidence="2 5"/>
<evidence type="ECO:0000313" key="8">
    <source>
        <dbReference type="EMBL" id="MDQ7936603.1"/>
    </source>
</evidence>
<accession>A0ABU1A835</accession>
<comment type="pathway">
    <text evidence="1 5">Amino-acid biosynthesis; L-arginine biosynthesis; L-arginine from L-ornithine and carbamoyl phosphate: step 3/3.</text>
</comment>
<keyword evidence="9" id="KW-1185">Reference proteome</keyword>
<dbReference type="Pfam" id="PF00206">
    <property type="entry name" value="Lyase_1"/>
    <property type="match status" value="1"/>
</dbReference>
<dbReference type="InterPro" id="IPR022761">
    <property type="entry name" value="Fumarate_lyase_N"/>
</dbReference>
<keyword evidence="4 5" id="KW-0456">Lyase</keyword>
<evidence type="ECO:0000256" key="3">
    <source>
        <dbReference type="ARBA" id="ARBA00022571"/>
    </source>
</evidence>
<dbReference type="PRINTS" id="PR00149">
    <property type="entry name" value="FUMRATELYASE"/>
</dbReference>
<comment type="similarity">
    <text evidence="5">Belongs to the lyase 1 family. Argininosuccinate lyase subfamily.</text>
</comment>
<dbReference type="InterPro" id="IPR009049">
    <property type="entry name" value="Argininosuccinate_lyase"/>
</dbReference>
<reference evidence="8 9" key="1">
    <citation type="journal article" date="2023" name="Int. J. Syst. Evol. Microbiol.">
        <title>Lactiplantibacillus brownii sp. nov., a novel psychrotolerant species isolated from sauerkraut.</title>
        <authorList>
            <person name="Heng Y.C."/>
            <person name="Silvaraju S."/>
            <person name="Lee J.K.Y."/>
            <person name="Kittelmann S."/>
        </authorList>
    </citation>
    <scope>NUCLEOTIDE SEQUENCE [LARGE SCALE GENOMIC DNA]</scope>
    <source>
        <strain evidence="8 9">WILCCON 0030</strain>
    </source>
</reference>
<evidence type="ECO:0000313" key="9">
    <source>
        <dbReference type="Proteomes" id="UP001227831"/>
    </source>
</evidence>
<comment type="caution">
    <text evidence="8">The sequence shown here is derived from an EMBL/GenBank/DDBJ whole genome shotgun (WGS) entry which is preliminary data.</text>
</comment>
<dbReference type="Gene3D" id="1.20.200.10">
    <property type="entry name" value="Fumarase/aspartase (Central domain)"/>
    <property type="match status" value="1"/>
</dbReference>
<evidence type="ECO:0000256" key="5">
    <source>
        <dbReference type="HAMAP-Rule" id="MF_00006"/>
    </source>
</evidence>
<feature type="domain" description="Fumarate lyase N-terminal" evidence="6">
    <location>
        <begin position="9"/>
        <end position="303"/>
    </location>
</feature>
<name>A0ABU1A835_9LACO</name>
<comment type="subcellular location">
    <subcellularLocation>
        <location evidence="5">Cytoplasm</location>
    </subcellularLocation>
</comment>
<dbReference type="Pfam" id="PF14698">
    <property type="entry name" value="ASL_C2"/>
    <property type="match status" value="1"/>
</dbReference>
<evidence type="ECO:0000259" key="7">
    <source>
        <dbReference type="Pfam" id="PF14698"/>
    </source>
</evidence>
<gene>
    <name evidence="5 8" type="primary">argH</name>
    <name evidence="8" type="ORF">RA086_02945</name>
</gene>
<organism evidence="8 9">
    <name type="scientific">Lactiplantibacillus brownii</name>
    <dbReference type="NCBI Taxonomy" id="3069269"/>
    <lineage>
        <taxon>Bacteria</taxon>
        <taxon>Bacillati</taxon>
        <taxon>Bacillota</taxon>
        <taxon>Bacilli</taxon>
        <taxon>Lactobacillales</taxon>
        <taxon>Lactobacillaceae</taxon>
        <taxon>Lactiplantibacillus</taxon>
    </lineage>
</organism>
<dbReference type="PANTHER" id="PTHR43814:SF1">
    <property type="entry name" value="ARGININOSUCCINATE LYASE"/>
    <property type="match status" value="1"/>
</dbReference>
<evidence type="ECO:0000256" key="1">
    <source>
        <dbReference type="ARBA" id="ARBA00004941"/>
    </source>
</evidence>
<sequence>MSTKKLWGGRFTETGAKYVDDFGASIGFDQLLAAEDITGSLAHVKMLKKTGILDAGDVDQIVAGLEKLAQKLQKGELEFSTVNEDIHMNIESLLTAEIGPVAGKLHTARSRNDQVATDFHLYMKHQLPKILDRLHDLETVLVEKASENVETIMPGYTHLQHAQPISYAHYLLAYYQMFKRDMERFEFNMQHTDISPLGAAALAGTTFPIDREYSAKLLGFSAVYHNSLDAVSDRDFVLEFLSNASILMMHLSRFCEEIVSWSSYEFNYLSLSDQFSTGSSIMPQKKNPDMAELIRGKSGRVYGNLMGLLTVMKAIPLAYNKDLQEDKEGAFDTVNTVLTSLHVFTGMLATLTVNEARMAHATTNDFSNATELADYLANKGIPFRQAHAIVGKLVLDGLKKNRPLQDIPLAEYKEISPLIDEDVYHDLDAKVAVERRHSLGGTGFDQIKAELKRANQQLAAYQSPDRDN</sequence>
<dbReference type="SUPFAM" id="SSF48557">
    <property type="entry name" value="L-aspartase-like"/>
    <property type="match status" value="1"/>
</dbReference>
<protein>
    <recommendedName>
        <fullName evidence="2 5">Argininosuccinate lyase</fullName>
        <shortName evidence="5">ASAL</shortName>
        <ecNumber evidence="2 5">4.3.2.1</ecNumber>
    </recommendedName>
    <alternativeName>
        <fullName evidence="5">Arginosuccinase</fullName>
    </alternativeName>
</protein>